<gene>
    <name evidence="2" type="ORF">Tco_0860039</name>
</gene>
<reference evidence="2" key="2">
    <citation type="submission" date="2022-01" db="EMBL/GenBank/DDBJ databases">
        <authorList>
            <person name="Yamashiro T."/>
            <person name="Shiraishi A."/>
            <person name="Satake H."/>
            <person name="Nakayama K."/>
        </authorList>
    </citation>
    <scope>NUCLEOTIDE SEQUENCE</scope>
</reference>
<feature type="transmembrane region" description="Helical" evidence="1">
    <location>
        <begin position="198"/>
        <end position="221"/>
    </location>
</feature>
<accession>A0ABQ5BGT5</accession>
<keyword evidence="3" id="KW-1185">Reference proteome</keyword>
<evidence type="ECO:0000256" key="1">
    <source>
        <dbReference type="SAM" id="Phobius"/>
    </source>
</evidence>
<dbReference type="Proteomes" id="UP001151760">
    <property type="component" value="Unassembled WGS sequence"/>
</dbReference>
<comment type="caution">
    <text evidence="2">The sequence shown here is derived from an EMBL/GenBank/DDBJ whole genome shotgun (WGS) entry which is preliminary data.</text>
</comment>
<evidence type="ECO:0000313" key="3">
    <source>
        <dbReference type="Proteomes" id="UP001151760"/>
    </source>
</evidence>
<evidence type="ECO:0000313" key="2">
    <source>
        <dbReference type="EMBL" id="GJT12997.1"/>
    </source>
</evidence>
<reference evidence="2" key="1">
    <citation type="journal article" date="2022" name="Int. J. Mol. Sci.">
        <title>Draft Genome of Tanacetum Coccineum: Genomic Comparison of Closely Related Tanacetum-Family Plants.</title>
        <authorList>
            <person name="Yamashiro T."/>
            <person name="Shiraishi A."/>
            <person name="Nakayama K."/>
            <person name="Satake H."/>
        </authorList>
    </citation>
    <scope>NUCLEOTIDE SEQUENCE</scope>
</reference>
<keyword evidence="1" id="KW-0472">Membrane</keyword>
<sequence>MSSLAKCLSGGGVAMDSTDEGGGRGCVVLGAGFVGSSGGGEQNMEGIRSCVLSGGDCVDTGEEESVRLGEERGDGCLLSESSADTGWYSGVWVSTRGNGCKFLRDLRDRGEDAVIFMDMEGGDHPGGGVELWVGRLKGVSMVFSGVSWRRMIGAGDLGRGLREGSEMELLILVGGVVALGWRYIAGVCVTLNDADIGVSVWCLFISAVLTVWLNCAFGVMVRGYWAGLGLMGDSVFLDSVVVGRGRRGGGGEGGIRRDRLGRIECEGGSSAVIFAHDVACVRGEGEGDGVVSFIRHLGASWSLMVQGDMGGGGRVSDRVWGGSSIEAMDSRGSLHSAEWPGEESRARGMRYGGSVERGDGWRLAQLSALWRRGRGGDILDSDFECSIRSSVGRLGATLRRQLGCSSDRLVFRILDGAVCLSLVMYLRGVVDSSLGRYGSAVLDGGRSEGLIGWILEEMDGLYFSDVGGRGRWAEGVEYRSSSGYVLSVRSCVNELASGIEGYSGSAMVGVRIYRVSLGMGAGLPQERFQLVAVYVVCLLDWCDISFSVIQKFYYYREAWVHASKTGIAYGNKGVLLGDVLCRVRREWLARGVLGRTGLIQSVRLRWGGCSPAVRGVSTDGSLWRWGHLTGGARSIRRVFLACCGGVRSGVVGGSYGELSELGVVRVRSLNGSLKWSEVEEVGGELGVGLICSGAGRVNQRHISRRTTVVDMSRGR</sequence>
<protein>
    <submittedName>
        <fullName evidence="2">Uncharacterized protein</fullName>
    </submittedName>
</protein>
<dbReference type="EMBL" id="BQNB010013193">
    <property type="protein sequence ID" value="GJT12997.1"/>
    <property type="molecule type" value="Genomic_DNA"/>
</dbReference>
<proteinExistence type="predicted"/>
<keyword evidence="1" id="KW-1133">Transmembrane helix</keyword>
<feature type="transmembrane region" description="Helical" evidence="1">
    <location>
        <begin position="169"/>
        <end position="192"/>
    </location>
</feature>
<keyword evidence="1" id="KW-0812">Transmembrane</keyword>
<name>A0ABQ5BGT5_9ASTR</name>
<organism evidence="2 3">
    <name type="scientific">Tanacetum coccineum</name>
    <dbReference type="NCBI Taxonomy" id="301880"/>
    <lineage>
        <taxon>Eukaryota</taxon>
        <taxon>Viridiplantae</taxon>
        <taxon>Streptophyta</taxon>
        <taxon>Embryophyta</taxon>
        <taxon>Tracheophyta</taxon>
        <taxon>Spermatophyta</taxon>
        <taxon>Magnoliopsida</taxon>
        <taxon>eudicotyledons</taxon>
        <taxon>Gunneridae</taxon>
        <taxon>Pentapetalae</taxon>
        <taxon>asterids</taxon>
        <taxon>campanulids</taxon>
        <taxon>Asterales</taxon>
        <taxon>Asteraceae</taxon>
        <taxon>Asteroideae</taxon>
        <taxon>Anthemideae</taxon>
        <taxon>Anthemidinae</taxon>
        <taxon>Tanacetum</taxon>
    </lineage>
</organism>